<dbReference type="InterPro" id="IPR021899">
    <property type="entry name" value="DUF3511"/>
</dbReference>
<evidence type="ECO:0000313" key="2">
    <source>
        <dbReference type="EMBL" id="PKU86772.1"/>
    </source>
</evidence>
<reference evidence="2 3" key="1">
    <citation type="journal article" date="2016" name="Sci. Rep.">
        <title>The Dendrobium catenatum Lindl. genome sequence provides insights into polysaccharide synthase, floral development and adaptive evolution.</title>
        <authorList>
            <person name="Zhang G.Q."/>
            <person name="Xu Q."/>
            <person name="Bian C."/>
            <person name="Tsai W.C."/>
            <person name="Yeh C.M."/>
            <person name="Liu K.W."/>
            <person name="Yoshida K."/>
            <person name="Zhang L.S."/>
            <person name="Chang S.B."/>
            <person name="Chen F."/>
            <person name="Shi Y."/>
            <person name="Su Y.Y."/>
            <person name="Zhang Y.Q."/>
            <person name="Chen L.J."/>
            <person name="Yin Y."/>
            <person name="Lin M."/>
            <person name="Huang H."/>
            <person name="Deng H."/>
            <person name="Wang Z.W."/>
            <person name="Zhu S.L."/>
            <person name="Zhao X."/>
            <person name="Deng C."/>
            <person name="Niu S.C."/>
            <person name="Huang J."/>
            <person name="Wang M."/>
            <person name="Liu G.H."/>
            <person name="Yang H.J."/>
            <person name="Xiao X.J."/>
            <person name="Hsiao Y.Y."/>
            <person name="Wu W.L."/>
            <person name="Chen Y.Y."/>
            <person name="Mitsuda N."/>
            <person name="Ohme-Takagi M."/>
            <person name="Luo Y.B."/>
            <person name="Van de Peer Y."/>
            <person name="Liu Z.J."/>
        </authorList>
    </citation>
    <scope>NUCLEOTIDE SEQUENCE [LARGE SCALE GENOMIC DNA]</scope>
    <source>
        <tissue evidence="2">The whole plant</tissue>
    </source>
</reference>
<keyword evidence="3" id="KW-1185">Reference proteome</keyword>
<sequence length="77" mass="8695">MYPAGQPDLSVPSARRRKGGGDAEAKRRRRVASYKSYTVESKVKASIISSFRWIKEKCKSNLCIALLNSITISFFMH</sequence>
<accession>A0A2I0XFT3</accession>
<proteinExistence type="predicted"/>
<organism evidence="2 3">
    <name type="scientific">Dendrobium catenatum</name>
    <dbReference type="NCBI Taxonomy" id="906689"/>
    <lineage>
        <taxon>Eukaryota</taxon>
        <taxon>Viridiplantae</taxon>
        <taxon>Streptophyta</taxon>
        <taxon>Embryophyta</taxon>
        <taxon>Tracheophyta</taxon>
        <taxon>Spermatophyta</taxon>
        <taxon>Magnoliopsida</taxon>
        <taxon>Liliopsida</taxon>
        <taxon>Asparagales</taxon>
        <taxon>Orchidaceae</taxon>
        <taxon>Epidendroideae</taxon>
        <taxon>Malaxideae</taxon>
        <taxon>Dendrobiinae</taxon>
        <taxon>Dendrobium</taxon>
    </lineage>
</organism>
<dbReference type="PANTHER" id="PTHR33193">
    <property type="entry name" value="DOMAIN PROTEIN, PUTATIVE (DUF3511)-RELATED"/>
    <property type="match status" value="1"/>
</dbReference>
<evidence type="ECO:0000256" key="1">
    <source>
        <dbReference type="SAM" id="MobiDB-lite"/>
    </source>
</evidence>
<dbReference type="Proteomes" id="UP000233837">
    <property type="component" value="Unassembled WGS sequence"/>
</dbReference>
<evidence type="ECO:0000313" key="3">
    <source>
        <dbReference type="Proteomes" id="UP000233837"/>
    </source>
</evidence>
<protein>
    <submittedName>
        <fullName evidence="2">Uncharacterized protein</fullName>
    </submittedName>
</protein>
<name>A0A2I0XFT3_9ASPA</name>
<reference evidence="2 3" key="2">
    <citation type="journal article" date="2017" name="Nature">
        <title>The Apostasia genome and the evolution of orchids.</title>
        <authorList>
            <person name="Zhang G.Q."/>
            <person name="Liu K.W."/>
            <person name="Li Z."/>
            <person name="Lohaus R."/>
            <person name="Hsiao Y.Y."/>
            <person name="Niu S.C."/>
            <person name="Wang J.Y."/>
            <person name="Lin Y.C."/>
            <person name="Xu Q."/>
            <person name="Chen L.J."/>
            <person name="Yoshida K."/>
            <person name="Fujiwara S."/>
            <person name="Wang Z.W."/>
            <person name="Zhang Y.Q."/>
            <person name="Mitsuda N."/>
            <person name="Wang M."/>
            <person name="Liu G.H."/>
            <person name="Pecoraro L."/>
            <person name="Huang H.X."/>
            <person name="Xiao X.J."/>
            <person name="Lin M."/>
            <person name="Wu X.Y."/>
            <person name="Wu W.L."/>
            <person name="Chen Y.Y."/>
            <person name="Chang S.B."/>
            <person name="Sakamoto S."/>
            <person name="Ohme-Takagi M."/>
            <person name="Yagi M."/>
            <person name="Zeng S.J."/>
            <person name="Shen C.Y."/>
            <person name="Yeh C.M."/>
            <person name="Luo Y.B."/>
            <person name="Tsai W.C."/>
            <person name="Van de Peer Y."/>
            <person name="Liu Z.J."/>
        </authorList>
    </citation>
    <scope>NUCLEOTIDE SEQUENCE [LARGE SCALE GENOMIC DNA]</scope>
    <source>
        <tissue evidence="2">The whole plant</tissue>
    </source>
</reference>
<feature type="region of interest" description="Disordered" evidence="1">
    <location>
        <begin position="1"/>
        <end position="27"/>
    </location>
</feature>
<gene>
    <name evidence="2" type="ORF">MA16_Dca020819</name>
</gene>
<dbReference type="AlphaFoldDB" id="A0A2I0XFT3"/>
<dbReference type="PANTHER" id="PTHR33193:SF74">
    <property type="entry name" value="EXPRESSED PROTEIN"/>
    <property type="match status" value="1"/>
</dbReference>
<dbReference type="EMBL" id="KZ501925">
    <property type="protein sequence ID" value="PKU86772.1"/>
    <property type="molecule type" value="Genomic_DNA"/>
</dbReference>
<dbReference type="Pfam" id="PF12023">
    <property type="entry name" value="DUF3511"/>
    <property type="match status" value="1"/>
</dbReference>